<sequence>MGTKLMFSSAFHPQIDGQIEVTNRSLGNLLRCLVTDHVTNWDMVLPHVEFAFNNSINRTIGCTPFEVVYGLRPSTPLDVNSLPLPPRPSEVALDFSSYMRGVHEECKRSLTIHTNSYAASANAKHKDQQFNEDNMVLVRLRPE</sequence>
<comment type="caution">
    <text evidence="3">The sequence shown here is derived from an EMBL/GenBank/DDBJ whole genome shotgun (WGS) entry which is preliminary data.</text>
</comment>
<accession>A0A438FKQ3</accession>
<gene>
    <name evidence="3" type="primary">TY3B-I_768</name>
    <name evidence="2" type="synonym">TY3B-I_350</name>
    <name evidence="3" type="ORF">CK203_055512</name>
    <name evidence="2" type="ORF">CK203_106076</name>
</gene>
<feature type="domain" description="Integrase catalytic" evidence="1">
    <location>
        <begin position="1"/>
        <end position="72"/>
    </location>
</feature>
<dbReference type="EMBL" id="QGNW01000849">
    <property type="protein sequence ID" value="RVW60598.1"/>
    <property type="molecule type" value="Genomic_DNA"/>
</dbReference>
<dbReference type="InterPro" id="IPR036397">
    <property type="entry name" value="RNaseH_sf"/>
</dbReference>
<dbReference type="PROSITE" id="PS50994">
    <property type="entry name" value="INTEGRASE"/>
    <property type="match status" value="1"/>
</dbReference>
<dbReference type="InterPro" id="IPR050951">
    <property type="entry name" value="Retrovirus_Pol_polyprotein"/>
</dbReference>
<evidence type="ECO:0000259" key="1">
    <source>
        <dbReference type="PROSITE" id="PS50994"/>
    </source>
</evidence>
<proteinExistence type="predicted"/>
<dbReference type="GO" id="GO:0003676">
    <property type="term" value="F:nucleic acid binding"/>
    <property type="evidence" value="ECO:0007669"/>
    <property type="project" value="InterPro"/>
</dbReference>
<dbReference type="Gene3D" id="3.30.420.10">
    <property type="entry name" value="Ribonuclease H-like superfamily/Ribonuclease H"/>
    <property type="match status" value="1"/>
</dbReference>
<dbReference type="AlphaFoldDB" id="A0A438FKQ3"/>
<dbReference type="Proteomes" id="UP000288805">
    <property type="component" value="Unassembled WGS sequence"/>
</dbReference>
<dbReference type="EMBL" id="QGNW01001759">
    <property type="protein sequence ID" value="RVW31353.1"/>
    <property type="molecule type" value="Genomic_DNA"/>
</dbReference>
<evidence type="ECO:0000313" key="2">
    <source>
        <dbReference type="EMBL" id="RVW31353.1"/>
    </source>
</evidence>
<dbReference type="GO" id="GO:0015074">
    <property type="term" value="P:DNA integration"/>
    <property type="evidence" value="ECO:0007669"/>
    <property type="project" value="InterPro"/>
</dbReference>
<evidence type="ECO:0000313" key="4">
    <source>
        <dbReference type="Proteomes" id="UP000288805"/>
    </source>
</evidence>
<evidence type="ECO:0000313" key="3">
    <source>
        <dbReference type="EMBL" id="RVW60598.1"/>
    </source>
</evidence>
<dbReference type="InterPro" id="IPR012337">
    <property type="entry name" value="RNaseH-like_sf"/>
</dbReference>
<reference evidence="3 4" key="1">
    <citation type="journal article" date="2018" name="PLoS Genet.">
        <title>Population sequencing reveals clonal diversity and ancestral inbreeding in the grapevine cultivar Chardonnay.</title>
        <authorList>
            <person name="Roach M.J."/>
            <person name="Johnson D.L."/>
            <person name="Bohlmann J."/>
            <person name="van Vuuren H.J."/>
            <person name="Jones S.J."/>
            <person name="Pretorius I.S."/>
            <person name="Schmidt S.A."/>
            <person name="Borneman A.R."/>
        </authorList>
    </citation>
    <scope>NUCLEOTIDE SEQUENCE [LARGE SCALE GENOMIC DNA]</scope>
    <source>
        <strain evidence="4">cv. Chardonnay</strain>
        <strain evidence="3">I10V1</strain>
        <tissue evidence="3">Leaf</tissue>
    </source>
</reference>
<dbReference type="SUPFAM" id="SSF53098">
    <property type="entry name" value="Ribonuclease H-like"/>
    <property type="match status" value="1"/>
</dbReference>
<protein>
    <submittedName>
        <fullName evidence="3">Transposon Ty3-I Gag-Pol polyprotein</fullName>
    </submittedName>
</protein>
<dbReference type="PANTHER" id="PTHR37984:SF5">
    <property type="entry name" value="PROTEIN NYNRIN-LIKE"/>
    <property type="match status" value="1"/>
</dbReference>
<dbReference type="InterPro" id="IPR001584">
    <property type="entry name" value="Integrase_cat-core"/>
</dbReference>
<name>A0A438FKQ3_VITVI</name>
<organism evidence="3 4">
    <name type="scientific">Vitis vinifera</name>
    <name type="common">Grape</name>
    <dbReference type="NCBI Taxonomy" id="29760"/>
    <lineage>
        <taxon>Eukaryota</taxon>
        <taxon>Viridiplantae</taxon>
        <taxon>Streptophyta</taxon>
        <taxon>Embryophyta</taxon>
        <taxon>Tracheophyta</taxon>
        <taxon>Spermatophyta</taxon>
        <taxon>Magnoliopsida</taxon>
        <taxon>eudicotyledons</taxon>
        <taxon>Gunneridae</taxon>
        <taxon>Pentapetalae</taxon>
        <taxon>rosids</taxon>
        <taxon>Vitales</taxon>
        <taxon>Vitaceae</taxon>
        <taxon>Viteae</taxon>
        <taxon>Vitis</taxon>
    </lineage>
</organism>
<dbReference type="PANTHER" id="PTHR37984">
    <property type="entry name" value="PROTEIN CBG26694"/>
    <property type="match status" value="1"/>
</dbReference>